<keyword evidence="2" id="KW-1185">Reference proteome</keyword>
<protein>
    <submittedName>
        <fullName evidence="1">Uncharacterized protein</fullName>
    </submittedName>
</protein>
<dbReference type="Gene3D" id="3.40.1410.10">
    <property type="entry name" value="Chorismate lyase-like"/>
    <property type="match status" value="1"/>
</dbReference>
<dbReference type="SUPFAM" id="SSF64288">
    <property type="entry name" value="Chorismate lyase-like"/>
    <property type="match status" value="1"/>
</dbReference>
<sequence>MNDEIYTEIVDQDIHASAPEMSSTEQHFNGRTIRRKVLLRGRSSGKVFVVAESVIAIDIVPSKLVDNLIEMDGPIGESILANGIEIFKETPKFWMDKLPDWSNLEGCEDMSQEVITRQYRMTIRSQPAIVITEYFPQSAFIDTDETATVSGEGNGAEVDMDICDCSCKEAVRQQMAGR</sequence>
<evidence type="ECO:0000313" key="1">
    <source>
        <dbReference type="EMBL" id="ORA19801.1"/>
    </source>
</evidence>
<accession>A0A1W9ZPS6</accession>
<comment type="caution">
    <text evidence="1">The sequence shown here is derived from an EMBL/GenBank/DDBJ whole genome shotgun (WGS) entry which is preliminary data.</text>
</comment>
<gene>
    <name evidence="1" type="ORF">BST12_16560</name>
</gene>
<dbReference type="Pfam" id="PF01947">
    <property type="entry name" value="Rv2949c-like"/>
    <property type="match status" value="1"/>
</dbReference>
<reference evidence="1 2" key="1">
    <citation type="submission" date="2017-02" db="EMBL/GenBank/DDBJ databases">
        <title>The new phylogeny of genus Mycobacterium.</title>
        <authorList>
            <person name="Tortoli E."/>
            <person name="Trovato A."/>
            <person name="Cirillo D.M."/>
        </authorList>
    </citation>
    <scope>NUCLEOTIDE SEQUENCE [LARGE SCALE GENOMIC DNA]</scope>
    <source>
        <strain evidence="1 2">DSM 45057</strain>
    </source>
</reference>
<dbReference type="InterPro" id="IPR028978">
    <property type="entry name" value="Chorismate_lyase_/UTRA_dom_sf"/>
</dbReference>
<evidence type="ECO:0000313" key="2">
    <source>
        <dbReference type="Proteomes" id="UP000192284"/>
    </source>
</evidence>
<dbReference type="InterPro" id="IPR002800">
    <property type="entry name" value="Rv2949c-like"/>
</dbReference>
<dbReference type="EMBL" id="MVHE01000026">
    <property type="protein sequence ID" value="ORA19801.1"/>
    <property type="molecule type" value="Genomic_DNA"/>
</dbReference>
<dbReference type="Proteomes" id="UP000192284">
    <property type="component" value="Unassembled WGS sequence"/>
</dbReference>
<proteinExistence type="predicted"/>
<organism evidence="1 2">
    <name type="scientific">Mycobacterium angelicum</name>
    <dbReference type="NCBI Taxonomy" id="470074"/>
    <lineage>
        <taxon>Bacteria</taxon>
        <taxon>Bacillati</taxon>
        <taxon>Actinomycetota</taxon>
        <taxon>Actinomycetes</taxon>
        <taxon>Mycobacteriales</taxon>
        <taxon>Mycobacteriaceae</taxon>
        <taxon>Mycobacterium</taxon>
    </lineage>
</organism>
<dbReference type="AlphaFoldDB" id="A0A1W9ZPS6"/>
<name>A0A1W9ZPS6_MYCAN</name>